<evidence type="ECO:0000256" key="2">
    <source>
        <dbReference type="SAM" id="SignalP"/>
    </source>
</evidence>
<keyword evidence="5" id="KW-1185">Reference proteome</keyword>
<feature type="domain" description="Outer membrane protein beta-barrel" evidence="3">
    <location>
        <begin position="16"/>
        <end position="222"/>
    </location>
</feature>
<evidence type="ECO:0000313" key="4">
    <source>
        <dbReference type="EMBL" id="ACI97955.1"/>
    </source>
</evidence>
<name>B6IR69_RHOCS</name>
<reference evidence="4 5" key="1">
    <citation type="journal article" date="2010" name="BMC Genomics">
        <title>Metabolic flexibility revealed in the genome of the cyst-forming alpha-1 proteobacterium Rhodospirillum centenum.</title>
        <authorList>
            <person name="Lu Y.K."/>
            <person name="Marden J."/>
            <person name="Han M."/>
            <person name="Swingley W.D."/>
            <person name="Mastrian S.D."/>
            <person name="Chowdhury S.R."/>
            <person name="Hao J."/>
            <person name="Helmy T."/>
            <person name="Kim S."/>
            <person name="Kurdoglu A.A."/>
            <person name="Matthies H.J."/>
            <person name="Rollo D."/>
            <person name="Stothard P."/>
            <person name="Blankenship R.E."/>
            <person name="Bauer C.E."/>
            <person name="Touchman J.W."/>
        </authorList>
    </citation>
    <scope>NUCLEOTIDE SEQUENCE [LARGE SCALE GENOMIC DNA]</scope>
    <source>
        <strain evidence="5">ATCC 51521 / SW</strain>
    </source>
</reference>
<evidence type="ECO:0000256" key="1">
    <source>
        <dbReference type="ARBA" id="ARBA00022729"/>
    </source>
</evidence>
<dbReference type="eggNOG" id="COG3637">
    <property type="taxonomic scope" value="Bacteria"/>
</dbReference>
<accession>B6IR69</accession>
<dbReference type="EMBL" id="CP000613">
    <property type="protein sequence ID" value="ACI97955.1"/>
    <property type="molecule type" value="Genomic_DNA"/>
</dbReference>
<proteinExistence type="predicted"/>
<dbReference type="AlphaFoldDB" id="B6IR69"/>
<dbReference type="OrthoDB" id="189250at2"/>
<feature type="chain" id="PRO_5002844438" evidence="2">
    <location>
        <begin position="27"/>
        <end position="225"/>
    </location>
</feature>
<dbReference type="Proteomes" id="UP000001591">
    <property type="component" value="Chromosome"/>
</dbReference>
<dbReference type="STRING" id="414684.RC1_0518"/>
<organism evidence="4 5">
    <name type="scientific">Rhodospirillum centenum (strain ATCC 51521 / SW)</name>
    <dbReference type="NCBI Taxonomy" id="414684"/>
    <lineage>
        <taxon>Bacteria</taxon>
        <taxon>Pseudomonadati</taxon>
        <taxon>Pseudomonadota</taxon>
        <taxon>Alphaproteobacteria</taxon>
        <taxon>Rhodospirillales</taxon>
        <taxon>Rhodospirillaceae</taxon>
        <taxon>Rhodospirillum</taxon>
    </lineage>
</organism>
<gene>
    <name evidence="4" type="primary">wsp</name>
    <name evidence="4" type="ordered locus">RC1_0518</name>
</gene>
<sequence length="225" mass="23888">MRAWAVRVWIVAGFLLASLPAQPVRAQDAASTTPQDDGFYLKSTTGWDRGLGSASGLPVSSDLNLGSALTLGSPLSGGIAAGWRPMEMLRLEVEYMHGRADRGSVTDLPAGADRLDRQSVMANALLDIDLSGWVTPYVGVGLGLTRLELDAGRLDGATLVGRDDIISYQGIVGFSMPFSEQLSFFADGRYTGFSDIALDPGRTDAGNDLQSWSALAGLRYRFGGP</sequence>
<evidence type="ECO:0000313" key="5">
    <source>
        <dbReference type="Proteomes" id="UP000001591"/>
    </source>
</evidence>
<dbReference type="RefSeq" id="WP_012565747.1">
    <property type="nucleotide sequence ID" value="NC_011420.2"/>
</dbReference>
<dbReference type="Gene3D" id="2.40.160.20">
    <property type="match status" value="1"/>
</dbReference>
<dbReference type="InterPro" id="IPR011250">
    <property type="entry name" value="OMP/PagP_B-barrel"/>
</dbReference>
<feature type="signal peptide" evidence="2">
    <location>
        <begin position="1"/>
        <end position="26"/>
    </location>
</feature>
<dbReference type="Pfam" id="PF13505">
    <property type="entry name" value="OMP_b-brl"/>
    <property type="match status" value="1"/>
</dbReference>
<dbReference type="SUPFAM" id="SSF56925">
    <property type="entry name" value="OMPA-like"/>
    <property type="match status" value="1"/>
</dbReference>
<dbReference type="InterPro" id="IPR027385">
    <property type="entry name" value="Beta-barrel_OMP"/>
</dbReference>
<protein>
    <submittedName>
        <fullName evidence="4">Surface protein (Wolbachia endosymbiont), putative</fullName>
    </submittedName>
</protein>
<evidence type="ECO:0000259" key="3">
    <source>
        <dbReference type="Pfam" id="PF13505"/>
    </source>
</evidence>
<keyword evidence="1 2" id="KW-0732">Signal</keyword>
<dbReference type="KEGG" id="rce:RC1_0518"/>
<dbReference type="HOGENOM" id="CLU_1229083_0_0_5"/>